<feature type="transmembrane region" description="Helical" evidence="1">
    <location>
        <begin position="280"/>
        <end position="298"/>
    </location>
</feature>
<sequence length="305" mass="32429">MTAAHDRSAEAAAHALASLGPPVDATASGVPHGFRPGRTLPVRVEVARQLRRRRTQLSLGFMVALPVILWLAFSFGSDDNGSRSSFVDLAQGGAANFALVCLFFSTSFLLIVVISLFFGDTVASEASWSSLRYLLAMPVPRLRLLRQKVVVAALLSFVALVLLTATGWVVGALAYGTGPLTTPIGDQFTPGTAVVRLSVVVAYVAVQLTWVAGLAFLLSVTTDAPLGAVGGAVLLSIVSQILDQISALGTLRNWLPTHYSLAWTGAVVQPIRWDDMVRGAFSGLAYAAIFFTLAALRFRRKDITS</sequence>
<name>A0A917SQ54_9ACTN</name>
<protein>
    <submittedName>
        <fullName evidence="2">ABC transporter permease</fullName>
    </submittedName>
</protein>
<evidence type="ECO:0000313" key="3">
    <source>
        <dbReference type="Proteomes" id="UP000655208"/>
    </source>
</evidence>
<reference evidence="2" key="2">
    <citation type="submission" date="2020-09" db="EMBL/GenBank/DDBJ databases">
        <authorList>
            <person name="Sun Q."/>
            <person name="Zhou Y."/>
        </authorList>
    </citation>
    <scope>NUCLEOTIDE SEQUENCE</scope>
    <source>
        <strain evidence="2">CGMCC 4.7308</strain>
    </source>
</reference>
<feature type="transmembrane region" description="Helical" evidence="1">
    <location>
        <begin position="149"/>
        <end position="175"/>
    </location>
</feature>
<feature type="transmembrane region" description="Helical" evidence="1">
    <location>
        <begin position="195"/>
        <end position="217"/>
    </location>
</feature>
<dbReference type="PANTHER" id="PTHR37305">
    <property type="entry name" value="INTEGRAL MEMBRANE PROTEIN-RELATED"/>
    <property type="match status" value="1"/>
</dbReference>
<comment type="caution">
    <text evidence="2">The sequence shown here is derived from an EMBL/GenBank/DDBJ whole genome shotgun (WGS) entry which is preliminary data.</text>
</comment>
<reference evidence="2" key="1">
    <citation type="journal article" date="2014" name="Int. J. Syst. Evol. Microbiol.">
        <title>Complete genome sequence of Corynebacterium casei LMG S-19264T (=DSM 44701T), isolated from a smear-ripened cheese.</title>
        <authorList>
            <consortium name="US DOE Joint Genome Institute (JGI-PGF)"/>
            <person name="Walter F."/>
            <person name="Albersmeier A."/>
            <person name="Kalinowski J."/>
            <person name="Ruckert C."/>
        </authorList>
    </citation>
    <scope>NUCLEOTIDE SEQUENCE</scope>
    <source>
        <strain evidence="2">CGMCC 4.7308</strain>
    </source>
</reference>
<accession>A0A917SQ54</accession>
<keyword evidence="1" id="KW-1133">Transmembrane helix</keyword>
<feature type="transmembrane region" description="Helical" evidence="1">
    <location>
        <begin position="97"/>
        <end position="118"/>
    </location>
</feature>
<dbReference type="AlphaFoldDB" id="A0A917SQ54"/>
<dbReference type="Proteomes" id="UP000655208">
    <property type="component" value="Unassembled WGS sequence"/>
</dbReference>
<dbReference type="EMBL" id="BMNA01000002">
    <property type="protein sequence ID" value="GGL91020.1"/>
    <property type="molecule type" value="Genomic_DNA"/>
</dbReference>
<keyword evidence="1" id="KW-0472">Membrane</keyword>
<keyword evidence="3" id="KW-1185">Reference proteome</keyword>
<organism evidence="2 3">
    <name type="scientific">Nakamurella endophytica</name>
    <dbReference type="NCBI Taxonomy" id="1748367"/>
    <lineage>
        <taxon>Bacteria</taxon>
        <taxon>Bacillati</taxon>
        <taxon>Actinomycetota</taxon>
        <taxon>Actinomycetes</taxon>
        <taxon>Nakamurellales</taxon>
        <taxon>Nakamurellaceae</taxon>
        <taxon>Nakamurella</taxon>
    </lineage>
</organism>
<feature type="transmembrane region" description="Helical" evidence="1">
    <location>
        <begin position="224"/>
        <end position="242"/>
    </location>
</feature>
<keyword evidence="1" id="KW-0812">Transmembrane</keyword>
<evidence type="ECO:0000313" key="2">
    <source>
        <dbReference type="EMBL" id="GGL91020.1"/>
    </source>
</evidence>
<gene>
    <name evidence="2" type="ORF">GCM10011594_08360</name>
</gene>
<proteinExistence type="predicted"/>
<dbReference type="RefSeq" id="WP_188940280.1">
    <property type="nucleotide sequence ID" value="NZ_BMNA01000002.1"/>
</dbReference>
<feature type="transmembrane region" description="Helical" evidence="1">
    <location>
        <begin position="57"/>
        <end position="77"/>
    </location>
</feature>
<dbReference type="Pfam" id="PF12730">
    <property type="entry name" value="ABC2_membrane_4"/>
    <property type="match status" value="1"/>
</dbReference>
<dbReference type="PANTHER" id="PTHR37305:SF1">
    <property type="entry name" value="MEMBRANE PROTEIN"/>
    <property type="match status" value="1"/>
</dbReference>
<evidence type="ECO:0000256" key="1">
    <source>
        <dbReference type="SAM" id="Phobius"/>
    </source>
</evidence>